<evidence type="ECO:0000256" key="4">
    <source>
        <dbReference type="SAM" id="Phobius"/>
    </source>
</evidence>
<evidence type="ECO:0000256" key="1">
    <source>
        <dbReference type="ARBA" id="ARBA00009324"/>
    </source>
</evidence>
<proteinExistence type="inferred from homology"/>
<dbReference type="Proteomes" id="UP000664034">
    <property type="component" value="Unassembled WGS sequence"/>
</dbReference>
<dbReference type="RefSeq" id="WP_207364732.1">
    <property type="nucleotide sequence ID" value="NZ_JAFMYV010000005.1"/>
</dbReference>
<dbReference type="GO" id="GO:0016123">
    <property type="term" value="P:xanthophyll biosynthetic process"/>
    <property type="evidence" value="ECO:0007669"/>
    <property type="project" value="TreeGrafter"/>
</dbReference>
<sequence>MLVNVAIALGTLLIMEGVAWFTHKYIMHGIMWSWHHSHHNAHKGFFEINDLFSVLFSGVAVGLFVAGLEIPSLWYLAPIAAGVTLYGIGYFVFHDVIVHRRIRIKFNTKNPYLLRIMRAHYVHHKVHTRDGAEAFGFLYAPKKYDKK</sequence>
<dbReference type="PANTHER" id="PTHR31899:SF9">
    <property type="entry name" value="BETA-CAROTENE 3-HYDROXYLASE 1, CHLOROPLASTIC"/>
    <property type="match status" value="1"/>
</dbReference>
<evidence type="ECO:0000256" key="3">
    <source>
        <dbReference type="ARBA" id="ARBA00023002"/>
    </source>
</evidence>
<evidence type="ECO:0000256" key="2">
    <source>
        <dbReference type="ARBA" id="ARBA00022746"/>
    </source>
</evidence>
<keyword evidence="2" id="KW-0125">Carotenoid biosynthesis</keyword>
<keyword evidence="4" id="KW-0812">Transmembrane</keyword>
<dbReference type="EMBL" id="JAFMYV010000005">
    <property type="protein sequence ID" value="MBO0937175.1"/>
    <property type="molecule type" value="Genomic_DNA"/>
</dbReference>
<dbReference type="GO" id="GO:0010291">
    <property type="term" value="F:beta-carotene 3-hydroxylase activity"/>
    <property type="evidence" value="ECO:0007669"/>
    <property type="project" value="TreeGrafter"/>
</dbReference>
<name>A0A939GGR7_9BACT</name>
<feature type="transmembrane region" description="Helical" evidence="4">
    <location>
        <begin position="48"/>
        <end position="67"/>
    </location>
</feature>
<evidence type="ECO:0000313" key="6">
    <source>
        <dbReference type="Proteomes" id="UP000664034"/>
    </source>
</evidence>
<keyword evidence="6" id="KW-1185">Reference proteome</keyword>
<keyword evidence="3" id="KW-0560">Oxidoreductase</keyword>
<accession>A0A939GGR7</accession>
<reference evidence="5" key="1">
    <citation type="submission" date="2021-03" db="EMBL/GenBank/DDBJ databases">
        <title>Fibrella sp. HMF5335 genome sequencing and assembly.</title>
        <authorList>
            <person name="Kang H."/>
            <person name="Kim H."/>
            <person name="Bae S."/>
            <person name="Joh K."/>
        </authorList>
    </citation>
    <scope>NUCLEOTIDE SEQUENCE</scope>
    <source>
        <strain evidence="5">HMF5335</strain>
    </source>
</reference>
<dbReference type="InterPro" id="IPR045019">
    <property type="entry name" value="BETA-OHASE-like"/>
</dbReference>
<evidence type="ECO:0000313" key="5">
    <source>
        <dbReference type="EMBL" id="MBO0937175.1"/>
    </source>
</evidence>
<feature type="transmembrane region" description="Helical" evidence="4">
    <location>
        <begin position="6"/>
        <end position="27"/>
    </location>
</feature>
<comment type="similarity">
    <text evidence="1">Belongs to the sterol desaturase family.</text>
</comment>
<dbReference type="GO" id="GO:0016119">
    <property type="term" value="P:carotene metabolic process"/>
    <property type="evidence" value="ECO:0007669"/>
    <property type="project" value="TreeGrafter"/>
</dbReference>
<feature type="transmembrane region" description="Helical" evidence="4">
    <location>
        <begin position="73"/>
        <end position="93"/>
    </location>
</feature>
<dbReference type="AlphaFoldDB" id="A0A939GGR7"/>
<comment type="caution">
    <text evidence="5">The sequence shown here is derived from an EMBL/GenBank/DDBJ whole genome shotgun (WGS) entry which is preliminary data.</text>
</comment>
<gene>
    <name evidence="5" type="ORF">J2I47_11510</name>
</gene>
<protein>
    <submittedName>
        <fullName evidence="5">Sterol desaturase family protein</fullName>
    </submittedName>
</protein>
<keyword evidence="4" id="KW-0472">Membrane</keyword>
<dbReference type="PANTHER" id="PTHR31899">
    <property type="entry name" value="BETA-CAROTENE 3-HYDROXYLASE 1, CHLOROPLASTIC"/>
    <property type="match status" value="1"/>
</dbReference>
<keyword evidence="4" id="KW-1133">Transmembrane helix</keyword>
<organism evidence="5 6">
    <name type="scientific">Fibrella rubiginis</name>
    <dbReference type="NCBI Taxonomy" id="2817060"/>
    <lineage>
        <taxon>Bacteria</taxon>
        <taxon>Pseudomonadati</taxon>
        <taxon>Bacteroidota</taxon>
        <taxon>Cytophagia</taxon>
        <taxon>Cytophagales</taxon>
        <taxon>Spirosomataceae</taxon>
        <taxon>Fibrella</taxon>
    </lineage>
</organism>